<accession>A0ABT2JW43</accession>
<proteinExistence type="predicted"/>
<evidence type="ECO:0000313" key="4">
    <source>
        <dbReference type="Proteomes" id="UP001156389"/>
    </source>
</evidence>
<keyword evidence="2" id="KW-0812">Transmembrane</keyword>
<feature type="region of interest" description="Disordered" evidence="1">
    <location>
        <begin position="170"/>
        <end position="202"/>
    </location>
</feature>
<comment type="caution">
    <text evidence="3">The sequence shown here is derived from an EMBL/GenBank/DDBJ whole genome shotgun (WGS) entry which is preliminary data.</text>
</comment>
<dbReference type="RefSeq" id="WP_260219276.1">
    <property type="nucleotide sequence ID" value="NZ_JAJAGO010000008.1"/>
</dbReference>
<dbReference type="Proteomes" id="UP001156389">
    <property type="component" value="Unassembled WGS sequence"/>
</dbReference>
<keyword evidence="2" id="KW-1133">Transmembrane helix</keyword>
<keyword evidence="2" id="KW-0472">Membrane</keyword>
<dbReference type="Pfam" id="PF14030">
    <property type="entry name" value="DUF4245"/>
    <property type="match status" value="1"/>
</dbReference>
<organism evidence="3 4">
    <name type="scientific">Streptomyces gossypii</name>
    <dbReference type="NCBI Taxonomy" id="2883101"/>
    <lineage>
        <taxon>Bacteria</taxon>
        <taxon>Bacillati</taxon>
        <taxon>Actinomycetota</taxon>
        <taxon>Actinomycetes</taxon>
        <taxon>Kitasatosporales</taxon>
        <taxon>Streptomycetaceae</taxon>
        <taxon>Streptomyces</taxon>
    </lineage>
</organism>
<evidence type="ECO:0000256" key="1">
    <source>
        <dbReference type="SAM" id="MobiDB-lite"/>
    </source>
</evidence>
<feature type="transmembrane region" description="Helical" evidence="2">
    <location>
        <begin position="12"/>
        <end position="33"/>
    </location>
</feature>
<evidence type="ECO:0000256" key="2">
    <source>
        <dbReference type="SAM" id="Phobius"/>
    </source>
</evidence>
<sequence length="202" mass="21613">MAADKKRGAQTVRDMVLSLAVIGLAAGVAYLFIPHDEGKDPVRTVNYQVELSTAQRGAPYPVAAPEGLSKRWRATSVDYEPTGKKEAAWHLGFISPDEEYVAVEQSNGRPKPFVKDVTQGATKTGKSVRIDGVEWTRYEGDKYDALVRTESEVTTVVTGTAGFGQLKQMASALKAERTGPEAEPSADGPGEPSAEGTTGEQV</sequence>
<gene>
    <name evidence="3" type="ORF">LHJ74_18970</name>
</gene>
<protein>
    <submittedName>
        <fullName evidence="3">DUF4245 domain-containing protein</fullName>
    </submittedName>
</protein>
<evidence type="ECO:0000313" key="3">
    <source>
        <dbReference type="EMBL" id="MCT2591956.1"/>
    </source>
</evidence>
<dbReference type="EMBL" id="JAJAGO010000008">
    <property type="protein sequence ID" value="MCT2591956.1"/>
    <property type="molecule type" value="Genomic_DNA"/>
</dbReference>
<keyword evidence="4" id="KW-1185">Reference proteome</keyword>
<reference evidence="3 4" key="1">
    <citation type="submission" date="2021-10" db="EMBL/GenBank/DDBJ databases">
        <title>Streptomyces gossypii sp. nov., isolated from soil collected from cotton field.</title>
        <authorList>
            <person name="Ge X."/>
            <person name="Chen X."/>
            <person name="Liu W."/>
        </authorList>
    </citation>
    <scope>NUCLEOTIDE SEQUENCE [LARGE SCALE GENOMIC DNA]</scope>
    <source>
        <strain evidence="3 4">N2-109</strain>
    </source>
</reference>
<dbReference type="InterPro" id="IPR025339">
    <property type="entry name" value="DUF4245"/>
</dbReference>
<name>A0ABT2JW43_9ACTN</name>